<gene>
    <name evidence="2" type="ORF">DP120_04470</name>
</gene>
<dbReference type="Gene3D" id="3.30.310.160">
    <property type="entry name" value="YycH protein, domain 2"/>
    <property type="match status" value="1"/>
</dbReference>
<comment type="caution">
    <text evidence="2">The sequence shown here is derived from an EMBL/GenBank/DDBJ whole genome shotgun (WGS) entry which is preliminary data.</text>
</comment>
<evidence type="ECO:0000313" key="3">
    <source>
        <dbReference type="Proteomes" id="UP000251002"/>
    </source>
</evidence>
<sequence length="442" mass="49668">MKYIEQIKSIVLFLLVFLSLGLTFTIWNFTPKTLDAIDDPAPSLESAIVETKKIEQVVRPLKILIHGEESVNGTVNKDQIDSFLKSMNQWDISDLTLLSDEATVNEMKDIMHDPARAVVYYPGAVPFPVFDAMMNISDTNVPEATFNRMVVNWESSSNGALAVYFVNSDSGRIYEGTVQLGDFGNFEESFIVPAEEYPLYITDESIGTLPIYVPEEPVDTSSYVYLYEETPMEVYADRLFDGTVDSLPDGGYTDNTGAFLERSEAVKGLNFVQSKAETTDPAIPSELVFNTTKFINDHGGWTNDYYYFGMEPINQEIDYRLFINNLPVFGSTVSTAIEMQWGTAEGEEDVFRYDRPIYILEPTGRTVTKDQASGSAVLAALSRLSEEEKAQVKEIMPGYELTKNSNEPDRLMIVEPNWYFKINNTWLKLTTEVLGGGPFGLE</sequence>
<reference evidence="2 3" key="1">
    <citation type="submission" date="2018-06" db="EMBL/GenBank/DDBJ databases">
        <title>The draft genome sequences of strains SCU63 and S1.</title>
        <authorList>
            <person name="Gan L."/>
        </authorList>
    </citation>
    <scope>NUCLEOTIDE SEQUENCE [LARGE SCALE GENOMIC DNA]</scope>
    <source>
        <strain evidence="2 3">SCU63</strain>
    </source>
</reference>
<keyword evidence="3" id="KW-1185">Reference proteome</keyword>
<organism evidence="2 3">
    <name type="scientific">Planococcus halotolerans</name>
    <dbReference type="NCBI Taxonomy" id="2233542"/>
    <lineage>
        <taxon>Bacteria</taxon>
        <taxon>Bacillati</taxon>
        <taxon>Bacillota</taxon>
        <taxon>Bacilli</taxon>
        <taxon>Bacillales</taxon>
        <taxon>Caryophanaceae</taxon>
        <taxon>Planococcus</taxon>
    </lineage>
</organism>
<dbReference type="CDD" id="cd15787">
    <property type="entry name" value="YycH_N"/>
    <property type="match status" value="1"/>
</dbReference>
<feature type="domain" description="Regulatory protein YycH" evidence="1">
    <location>
        <begin position="5"/>
        <end position="430"/>
    </location>
</feature>
<proteinExistence type="predicted"/>
<dbReference type="RefSeq" id="WP_112222188.1">
    <property type="nucleotide sequence ID" value="NZ_CP196859.1"/>
</dbReference>
<accession>A0A365L7X9</accession>
<dbReference type="Gene3D" id="3.10.450.310">
    <property type="match status" value="1"/>
</dbReference>
<dbReference type="Proteomes" id="UP000251002">
    <property type="component" value="Unassembled WGS sequence"/>
</dbReference>
<dbReference type="InterPro" id="IPR042274">
    <property type="entry name" value="YycH/YycI_2"/>
</dbReference>
<dbReference type="EMBL" id="QLZR01000001">
    <property type="protein sequence ID" value="RAZ81534.1"/>
    <property type="molecule type" value="Genomic_DNA"/>
</dbReference>
<protein>
    <submittedName>
        <fullName evidence="2">Transcriptional regulator</fullName>
    </submittedName>
</protein>
<evidence type="ECO:0000259" key="1">
    <source>
        <dbReference type="Pfam" id="PF07435"/>
    </source>
</evidence>
<name>A0A365L7X9_9BACL</name>
<dbReference type="Pfam" id="PF07435">
    <property type="entry name" value="YycH"/>
    <property type="match status" value="1"/>
</dbReference>
<evidence type="ECO:0000313" key="2">
    <source>
        <dbReference type="EMBL" id="RAZ81534.1"/>
    </source>
</evidence>
<dbReference type="InterPro" id="IPR009996">
    <property type="entry name" value="YycH"/>
</dbReference>
<dbReference type="AlphaFoldDB" id="A0A365L7X9"/>